<reference evidence="2" key="1">
    <citation type="submission" date="2020-08" db="EMBL/GenBank/DDBJ databases">
        <title>Genome public.</title>
        <authorList>
            <person name="Liu C."/>
            <person name="Sun Q."/>
        </authorList>
    </citation>
    <scope>NUCLEOTIDE SEQUENCE</scope>
    <source>
        <strain evidence="2">N12</strain>
    </source>
</reference>
<dbReference type="RefSeq" id="WP_262434142.1">
    <property type="nucleotide sequence ID" value="NZ_JACRTF010000001.1"/>
</dbReference>
<evidence type="ECO:0000313" key="2">
    <source>
        <dbReference type="EMBL" id="MBC8592980.1"/>
    </source>
</evidence>
<dbReference type="Proteomes" id="UP000651085">
    <property type="component" value="Unassembled WGS sequence"/>
</dbReference>
<dbReference type="AlphaFoldDB" id="A0A926IPY3"/>
<keyword evidence="1" id="KW-0812">Transmembrane</keyword>
<organism evidence="2 3">
    <name type="scientific">Jilunia laotingensis</name>
    <dbReference type="NCBI Taxonomy" id="2763675"/>
    <lineage>
        <taxon>Bacteria</taxon>
        <taxon>Pseudomonadati</taxon>
        <taxon>Bacteroidota</taxon>
        <taxon>Bacteroidia</taxon>
        <taxon>Bacteroidales</taxon>
        <taxon>Bacteroidaceae</taxon>
        <taxon>Jilunia</taxon>
    </lineage>
</organism>
<evidence type="ECO:0000256" key="1">
    <source>
        <dbReference type="SAM" id="Phobius"/>
    </source>
</evidence>
<accession>A0A926IPY3</accession>
<protein>
    <submittedName>
        <fullName evidence="2">Uncharacterized protein</fullName>
    </submittedName>
</protein>
<keyword evidence="1" id="KW-0472">Membrane</keyword>
<sequence>MIDKAKFILSFFEKTAFLIGKIIYLSVCTITILSILLIAILTLYTGNSNLYYLEEAGIYIKTFPSRRYTIVAISENKIENISDSLDYIKFIKGEDYWPSLIFNPNKKHVIYDTGNHNMIQVHLVKYKLDTLTFNRNDINYDKKLEENPYVQVLFYFSGIKEELSLKNRYDDGYTILIPKEWSIAFP</sequence>
<keyword evidence="1" id="KW-1133">Transmembrane helix</keyword>
<dbReference type="EMBL" id="JACRTF010000001">
    <property type="protein sequence ID" value="MBC8592980.1"/>
    <property type="molecule type" value="Genomic_DNA"/>
</dbReference>
<evidence type="ECO:0000313" key="3">
    <source>
        <dbReference type="Proteomes" id="UP000651085"/>
    </source>
</evidence>
<gene>
    <name evidence="2" type="ORF">H8744_06865</name>
</gene>
<keyword evidence="3" id="KW-1185">Reference proteome</keyword>
<name>A0A926IPY3_9BACT</name>
<proteinExistence type="predicted"/>
<feature type="transmembrane region" description="Helical" evidence="1">
    <location>
        <begin position="21"/>
        <end position="44"/>
    </location>
</feature>
<comment type="caution">
    <text evidence="2">The sequence shown here is derived from an EMBL/GenBank/DDBJ whole genome shotgun (WGS) entry which is preliminary data.</text>
</comment>